<feature type="domain" description="Integrator complex subunit 6-like beta-barrel" evidence="3">
    <location>
        <begin position="271"/>
        <end position="393"/>
    </location>
</feature>
<protein>
    <recommendedName>
        <fullName evidence="6">Integrator complex subunit 6</fullName>
    </recommendedName>
</protein>
<feature type="compositionally biased region" description="Acidic residues" evidence="1">
    <location>
        <begin position="634"/>
        <end position="667"/>
    </location>
</feature>
<dbReference type="InterPro" id="IPR036465">
    <property type="entry name" value="vWFA_dom_sf"/>
</dbReference>
<sequence length="770" mass="86405">MRTRRSALALFGYGNERLHTANEKRVLFHVMLTDQRVITITMPVLLFLIDTSASMNQRTHLGTTFLDIAKGAVETFMKLRGRDPASRGDRYMLVNFEDVPFGIKAGWKESHATFMTELRNLQAAGLTAIGQSLRTAFDLLNLNRLVTGIDNYGQDPRPRLSGARAPGGVPPDDSPITPMCEVTGGRWTSVGDAFWLTFAVEDALIARLQERVLQRMLNQCLESLVQKIQSGVVINFEKTGPDPPPLEGDIEVRSAALALLPQADLRTTQPKNRVPIGHWPIPEAFWPDQNSPTLPPRSAHPHVRFSCLDSEPMVIDKVPFDKYELEPSPLTQFILERKSPHHCWQVFVCNSAKYSDLGQPCGYLKASTALNCVNLFVMPYNYPVLLPLLDDLIKVHKFKPTIKWRQSFENYLKTMPPYYIGSLRKALRIMGAPNLLADNMEYGLSYSVVSYLKKLSQQSKIEYDRLIALIGKKQPPEAGMKVRWRGGGGGLKPQSFRNPYDIPRSHLLDQLSRMRRNLLNTTGMMIDEADEFVTGPQNKGKRPGDSSNMTGGGPKRRRCMSPLLRLGRAYTPPVTPPASPRPTDVDMSDGASEPELIINHLNQNHYSSDESSDSEADLPSGPAGLQENHTPASEEQEEHEEHEENEEIQELQHGDEEENGEPGEGDLVLDEEEGAELVMMMDDDQPPRYLSPTALKKHIHIETTKVNNELRTLIYKEIRKPGRRTTFEDVEPILSQPILDVPHFKKSGGDGLNEGSAGLFCRRADVDFYL</sequence>
<dbReference type="InterPro" id="IPR002035">
    <property type="entry name" value="VWF_A"/>
</dbReference>
<feature type="region of interest" description="Disordered" evidence="1">
    <location>
        <begin position="529"/>
        <end position="590"/>
    </location>
</feature>
<evidence type="ECO:0000256" key="1">
    <source>
        <dbReference type="SAM" id="MobiDB-lite"/>
    </source>
</evidence>
<dbReference type="PANTHER" id="PTHR12957">
    <property type="entry name" value="DEAD/H BOX POLYPEPTIDE 26/DICE1-RELATED"/>
    <property type="match status" value="1"/>
</dbReference>
<gene>
    <name evidence="4" type="ORF">F7725_002431</name>
</gene>
<name>A0A7J5Y2C5_DISMA</name>
<dbReference type="CDD" id="cd00198">
    <property type="entry name" value="vWFA"/>
    <property type="match status" value="1"/>
</dbReference>
<feature type="region of interest" description="Disordered" evidence="1">
    <location>
        <begin position="605"/>
        <end position="667"/>
    </location>
</feature>
<dbReference type="OrthoDB" id="9449012at2759"/>
<dbReference type="Gene3D" id="3.40.50.410">
    <property type="entry name" value="von Willebrand factor, type A domain"/>
    <property type="match status" value="1"/>
</dbReference>
<dbReference type="InterPro" id="IPR051113">
    <property type="entry name" value="Integrator_subunit6"/>
</dbReference>
<dbReference type="Proteomes" id="UP000518266">
    <property type="component" value="Unassembled WGS sequence"/>
</dbReference>
<dbReference type="PANTHER" id="PTHR12957:SF23">
    <property type="entry name" value="INTEGRATOR COMPLEX SUBUNIT 6"/>
    <property type="match status" value="1"/>
</dbReference>
<evidence type="ECO:0000259" key="3">
    <source>
        <dbReference type="Pfam" id="PF25462"/>
    </source>
</evidence>
<dbReference type="Pfam" id="PF13519">
    <property type="entry name" value="VWA_2"/>
    <property type="match status" value="1"/>
</dbReference>
<reference evidence="4 5" key="1">
    <citation type="submission" date="2020-03" db="EMBL/GenBank/DDBJ databases">
        <title>Dissostichus mawsoni Genome sequencing and assembly.</title>
        <authorList>
            <person name="Park H."/>
        </authorList>
    </citation>
    <scope>NUCLEOTIDE SEQUENCE [LARGE SCALE GENOMIC DNA]</scope>
    <source>
        <strain evidence="4">DM0001</strain>
        <tissue evidence="4">Muscle</tissue>
    </source>
</reference>
<evidence type="ECO:0000313" key="5">
    <source>
        <dbReference type="Proteomes" id="UP000518266"/>
    </source>
</evidence>
<proteinExistence type="predicted"/>
<accession>A0A7J5Y2C5</accession>
<feature type="region of interest" description="Disordered" evidence="1">
    <location>
        <begin position="156"/>
        <end position="175"/>
    </location>
</feature>
<comment type="caution">
    <text evidence="4">The sequence shown here is derived from an EMBL/GenBank/DDBJ whole genome shotgun (WGS) entry which is preliminary data.</text>
</comment>
<dbReference type="EMBL" id="JAAKFY010000018">
    <property type="protein sequence ID" value="KAF3843582.1"/>
    <property type="molecule type" value="Genomic_DNA"/>
</dbReference>
<dbReference type="Pfam" id="PF25462">
    <property type="entry name" value="Beta-barrel_INTS6"/>
    <property type="match status" value="1"/>
</dbReference>
<dbReference type="InterPro" id="IPR057413">
    <property type="entry name" value="Beta-barrel_INTS6"/>
</dbReference>
<dbReference type="SUPFAM" id="SSF53300">
    <property type="entry name" value="vWA-like"/>
    <property type="match status" value="1"/>
</dbReference>
<evidence type="ECO:0008006" key="6">
    <source>
        <dbReference type="Google" id="ProtNLM"/>
    </source>
</evidence>
<evidence type="ECO:0000259" key="2">
    <source>
        <dbReference type="Pfam" id="PF13519"/>
    </source>
</evidence>
<evidence type="ECO:0000313" key="4">
    <source>
        <dbReference type="EMBL" id="KAF3843582.1"/>
    </source>
</evidence>
<dbReference type="AlphaFoldDB" id="A0A7J5Y2C5"/>
<feature type="domain" description="VWFA" evidence="2">
    <location>
        <begin position="45"/>
        <end position="144"/>
    </location>
</feature>
<organism evidence="4 5">
    <name type="scientific">Dissostichus mawsoni</name>
    <name type="common">Antarctic cod</name>
    <dbReference type="NCBI Taxonomy" id="36200"/>
    <lineage>
        <taxon>Eukaryota</taxon>
        <taxon>Metazoa</taxon>
        <taxon>Chordata</taxon>
        <taxon>Craniata</taxon>
        <taxon>Vertebrata</taxon>
        <taxon>Euteleostomi</taxon>
        <taxon>Actinopterygii</taxon>
        <taxon>Neopterygii</taxon>
        <taxon>Teleostei</taxon>
        <taxon>Neoteleostei</taxon>
        <taxon>Acanthomorphata</taxon>
        <taxon>Eupercaria</taxon>
        <taxon>Perciformes</taxon>
        <taxon>Notothenioidei</taxon>
        <taxon>Nototheniidae</taxon>
        <taxon>Dissostichus</taxon>
    </lineage>
</organism>
<dbReference type="GO" id="GO:0032039">
    <property type="term" value="C:integrator complex"/>
    <property type="evidence" value="ECO:0007669"/>
    <property type="project" value="TreeGrafter"/>
</dbReference>
<keyword evidence="5" id="KW-1185">Reference proteome</keyword>
<dbReference type="GO" id="GO:0034472">
    <property type="term" value="P:snRNA 3'-end processing"/>
    <property type="evidence" value="ECO:0007669"/>
    <property type="project" value="TreeGrafter"/>
</dbReference>